<feature type="domain" description="Peptidoglycan binding" evidence="2">
    <location>
        <begin position="118"/>
        <end position="200"/>
    </location>
</feature>
<evidence type="ECO:0000313" key="4">
    <source>
        <dbReference type="Proteomes" id="UP000824264"/>
    </source>
</evidence>
<accession>A0A9D1R046</accession>
<name>A0A9D1R046_9BACT</name>
<dbReference type="EMBL" id="DXGI01000030">
    <property type="protein sequence ID" value="HIW77696.1"/>
    <property type="molecule type" value="Genomic_DNA"/>
</dbReference>
<protein>
    <submittedName>
        <fullName evidence="3">Surface-binding protein</fullName>
    </submittedName>
</protein>
<proteinExistence type="predicted"/>
<evidence type="ECO:0000259" key="2">
    <source>
        <dbReference type="Pfam" id="PF09374"/>
    </source>
</evidence>
<feature type="domain" description="TtsA-like Glycoside hydrolase family 108" evidence="1">
    <location>
        <begin position="13"/>
        <end position="110"/>
    </location>
</feature>
<dbReference type="SUPFAM" id="SSF53955">
    <property type="entry name" value="Lysozyme-like"/>
    <property type="match status" value="1"/>
</dbReference>
<gene>
    <name evidence="3" type="ORF">H9874_00930</name>
</gene>
<evidence type="ECO:0000313" key="3">
    <source>
        <dbReference type="EMBL" id="HIW77696.1"/>
    </source>
</evidence>
<comment type="caution">
    <text evidence="3">The sequence shown here is derived from an EMBL/GenBank/DDBJ whole genome shotgun (WGS) entry which is preliminary data.</text>
</comment>
<reference evidence="3" key="1">
    <citation type="journal article" date="2021" name="PeerJ">
        <title>Extensive microbial diversity within the chicken gut microbiome revealed by metagenomics and culture.</title>
        <authorList>
            <person name="Gilroy R."/>
            <person name="Ravi A."/>
            <person name="Getino M."/>
            <person name="Pursley I."/>
            <person name="Horton D.L."/>
            <person name="Alikhan N.F."/>
            <person name="Baker D."/>
            <person name="Gharbi K."/>
            <person name="Hall N."/>
            <person name="Watson M."/>
            <person name="Adriaenssens E.M."/>
            <person name="Foster-Nyarko E."/>
            <person name="Jarju S."/>
            <person name="Secka A."/>
            <person name="Antonio M."/>
            <person name="Oren A."/>
            <person name="Chaudhuri R.R."/>
            <person name="La Ragione R."/>
            <person name="Hildebrand F."/>
            <person name="Pallen M.J."/>
        </authorList>
    </citation>
    <scope>NUCLEOTIDE SEQUENCE</scope>
    <source>
        <strain evidence="3">ChiSxjej5B17-1746</strain>
    </source>
</reference>
<dbReference type="Pfam" id="PF09374">
    <property type="entry name" value="PG_binding_3"/>
    <property type="match status" value="1"/>
</dbReference>
<dbReference type="Gene3D" id="1.20.141.10">
    <property type="entry name" value="Chitosanase, subunit A, domain 1"/>
    <property type="match status" value="1"/>
</dbReference>
<dbReference type="Proteomes" id="UP000824264">
    <property type="component" value="Unassembled WGS sequence"/>
</dbReference>
<dbReference type="InterPro" id="IPR018537">
    <property type="entry name" value="Peptidoglycan-bd_3"/>
</dbReference>
<dbReference type="InterPro" id="IPR008565">
    <property type="entry name" value="TtsA-like_GH18_dom"/>
</dbReference>
<evidence type="ECO:0000259" key="1">
    <source>
        <dbReference type="Pfam" id="PF05838"/>
    </source>
</evidence>
<dbReference type="Pfam" id="PF05838">
    <property type="entry name" value="Glyco_hydro_108"/>
    <property type="match status" value="1"/>
</dbReference>
<dbReference type="AlphaFoldDB" id="A0A9D1R046"/>
<sequence>MADFTIAYAPVRVFEGDWCDVPGDKGGETYAGIARAFFPNWPGWNLIDAAKSHPSFTQGSRAFSRHLTGLPDLENLVTAFYRAEWWDKMGLARWPQLVANELFEQAVNLGRGGSGKLLQRVCNAMNYVRRNGTEQRLFDDLDEDGAVGPKTVRALTLVLQYREEKDVVRALNVAQGKKYLDIAAASFTQRKFLAGWMTRAI</sequence>
<dbReference type="InterPro" id="IPR023346">
    <property type="entry name" value="Lysozyme-like_dom_sf"/>
</dbReference>
<reference evidence="3" key="2">
    <citation type="submission" date="2021-04" db="EMBL/GenBank/DDBJ databases">
        <authorList>
            <person name="Gilroy R."/>
        </authorList>
    </citation>
    <scope>NUCLEOTIDE SEQUENCE</scope>
    <source>
        <strain evidence="3">ChiSxjej5B17-1746</strain>
    </source>
</reference>
<organism evidence="3 4">
    <name type="scientific">Candidatus Bilophila faecipullorum</name>
    <dbReference type="NCBI Taxonomy" id="2838482"/>
    <lineage>
        <taxon>Bacteria</taxon>
        <taxon>Pseudomonadati</taxon>
        <taxon>Thermodesulfobacteriota</taxon>
        <taxon>Desulfovibrionia</taxon>
        <taxon>Desulfovibrionales</taxon>
        <taxon>Desulfovibrionaceae</taxon>
        <taxon>Bilophila</taxon>
    </lineage>
</organism>